<evidence type="ECO:0000313" key="6">
    <source>
        <dbReference type="Proteomes" id="UP000256794"/>
    </source>
</evidence>
<dbReference type="NCBIfam" id="NF009588">
    <property type="entry name" value="PRK13029.1"/>
    <property type="match status" value="1"/>
</dbReference>
<evidence type="ECO:0000256" key="2">
    <source>
        <dbReference type="SAM" id="MobiDB-lite"/>
    </source>
</evidence>
<name>A0AAQ0KL91_PARVE</name>
<proteinExistence type="predicted"/>
<dbReference type="AlphaFoldDB" id="A0AAQ0KL91"/>
<dbReference type="InterPro" id="IPR019752">
    <property type="entry name" value="Pyrv/ketoisovalerate_OxRed_cat"/>
</dbReference>
<protein>
    <submittedName>
        <fullName evidence="5">Indolepyruvate ferredoxin oxidoreductase</fullName>
    </submittedName>
</protein>
<dbReference type="InterPro" id="IPR046667">
    <property type="entry name" value="DUF6537"/>
</dbReference>
<comment type="caution">
    <text evidence="5">The sequence shown here is derived from an EMBL/GenBank/DDBJ whole genome shotgun (WGS) entry which is preliminary data.</text>
</comment>
<dbReference type="CDD" id="cd07034">
    <property type="entry name" value="TPP_PYR_PFOR_IOR-alpha_like"/>
    <property type="match status" value="1"/>
</dbReference>
<dbReference type="Gene3D" id="3.40.50.970">
    <property type="match status" value="1"/>
</dbReference>
<feature type="domain" description="DUF6537" evidence="4">
    <location>
        <begin position="926"/>
        <end position="1125"/>
    </location>
</feature>
<dbReference type="SUPFAM" id="SSF52922">
    <property type="entry name" value="TK C-terminal domain-like"/>
    <property type="match status" value="1"/>
</dbReference>
<dbReference type="InterPro" id="IPR029061">
    <property type="entry name" value="THDP-binding"/>
</dbReference>
<dbReference type="Pfam" id="PF01558">
    <property type="entry name" value="POR"/>
    <property type="match status" value="1"/>
</dbReference>
<gene>
    <name evidence="5" type="ORF">ATH84_101896</name>
</gene>
<dbReference type="RefSeq" id="WP_084197247.1">
    <property type="nucleotide sequence ID" value="NZ_CP035284.1"/>
</dbReference>
<dbReference type="InterPro" id="IPR002880">
    <property type="entry name" value="Pyrv_Fd/Flavodoxin_OxRdtase_N"/>
</dbReference>
<dbReference type="Proteomes" id="UP000256794">
    <property type="component" value="Unassembled WGS sequence"/>
</dbReference>
<dbReference type="InterPro" id="IPR009014">
    <property type="entry name" value="Transketo_C/PFOR_II"/>
</dbReference>
<dbReference type="SUPFAM" id="SSF52518">
    <property type="entry name" value="Thiamin diphosphate-binding fold (THDP-binding)"/>
    <property type="match status" value="2"/>
</dbReference>
<reference evidence="5 6" key="1">
    <citation type="submission" date="2018-08" db="EMBL/GenBank/DDBJ databases">
        <title>Genomic Encyclopedia of Archaeal and Bacterial Type Strains, Phase II (KMG-II): from individual species to whole genera.</title>
        <authorList>
            <person name="Goeker M."/>
        </authorList>
    </citation>
    <scope>NUCLEOTIDE SEQUENCE [LARGE SCALE GENOMIC DNA]</scope>
    <source>
        <strain evidence="5 6">DSM 582</strain>
    </source>
</reference>
<dbReference type="InterPro" id="IPR002869">
    <property type="entry name" value="Pyrv_flavodox_OxRed_cen"/>
</dbReference>
<organism evidence="5 6">
    <name type="scientific">Paracoccus versutus</name>
    <name type="common">Thiobacillus versutus</name>
    <dbReference type="NCBI Taxonomy" id="34007"/>
    <lineage>
        <taxon>Bacteria</taxon>
        <taxon>Pseudomonadati</taxon>
        <taxon>Pseudomonadota</taxon>
        <taxon>Alphaproteobacteria</taxon>
        <taxon>Rhodobacterales</taxon>
        <taxon>Paracoccaceae</taxon>
        <taxon>Paracoccus</taxon>
    </lineage>
</organism>
<dbReference type="InterPro" id="IPR051457">
    <property type="entry name" value="2-oxoacid:Fd_oxidoreductase"/>
</dbReference>
<keyword evidence="1" id="KW-0560">Oxidoreductase</keyword>
<dbReference type="NCBIfam" id="NF009589">
    <property type="entry name" value="PRK13030.1"/>
    <property type="match status" value="1"/>
</dbReference>
<dbReference type="PANTHER" id="PTHR48084:SF3">
    <property type="entry name" value="SUBUNIT OF PYRUVATE:FLAVODOXIN OXIDOREDUCTASE"/>
    <property type="match status" value="1"/>
</dbReference>
<dbReference type="Pfam" id="PF20169">
    <property type="entry name" value="DUF6537"/>
    <property type="match status" value="1"/>
</dbReference>
<dbReference type="Gene3D" id="3.40.920.10">
    <property type="entry name" value="Pyruvate-ferredoxin oxidoreductase, PFOR, domain III"/>
    <property type="match status" value="1"/>
</dbReference>
<evidence type="ECO:0000259" key="4">
    <source>
        <dbReference type="Pfam" id="PF20169"/>
    </source>
</evidence>
<dbReference type="EMBL" id="QUMX01000018">
    <property type="protein sequence ID" value="REG45929.1"/>
    <property type="molecule type" value="Genomic_DNA"/>
</dbReference>
<accession>A0AAQ0KL91</accession>
<evidence type="ECO:0000313" key="5">
    <source>
        <dbReference type="EMBL" id="REG45929.1"/>
    </source>
</evidence>
<dbReference type="PANTHER" id="PTHR48084">
    <property type="entry name" value="2-OXOGLUTARATE OXIDOREDUCTASE SUBUNIT KORB-RELATED"/>
    <property type="match status" value="1"/>
</dbReference>
<dbReference type="SUPFAM" id="SSF53323">
    <property type="entry name" value="Pyruvate-ferredoxin oxidoreductase, PFOR, domain III"/>
    <property type="match status" value="1"/>
</dbReference>
<feature type="region of interest" description="Disordered" evidence="2">
    <location>
        <begin position="1132"/>
        <end position="1178"/>
    </location>
</feature>
<dbReference type="GO" id="GO:0016903">
    <property type="term" value="F:oxidoreductase activity, acting on the aldehyde or oxo group of donors"/>
    <property type="evidence" value="ECO:0007669"/>
    <property type="project" value="InterPro"/>
</dbReference>
<sequence>MTIAQVSLSDRYDRREGRILISGVQALVRLMLVQADRDAAAGLRTGGFVSGYRGSPLGTLDAAFASARKFTETRDIVVRPAVNEELAATAIAGSQQIDMTPQARVQGVFGLWYGKGPGLDRAADAIRHGNYQGSSRFGGVVLAVGDDHVAKSSTVVCSSDETVASLHVPLFYPADAAEVVEYGLHGFALSRHSGSWVALKIVTDIADATRVVDTGREGFAPVLPPIAAPGGVHSRWPDTPLEQERRVHDIRLPAVLDYVRANRLDQSFGRRPSSRIGILAAGKSWLDLRDALDALGLDEAALIERGIALYKPAMIWPLEPQGLLEFASGLHTVVVVEEKAGFLERQAKDILYGRPDAPAILGKLDGTGAPLMAQTGDLSPETIAAALGRVLPGLPRDMAGTGRKLADLAEYALPPVVRKPFFCSGCPHNRSTVLPDGSRAYSGIGCHGMAALGRPRHSSFCQMGGEGVHWVGLAPFTDEPHVFANLGDGTYFHSGILAIRQAVASGVNLTYKLLYNSAVAMTGGQAVDGELSVGQLIAQVRAEGVTDVILVTDEPGRYGAADPLRGQVLRIAHRDEMDAVQKDMRTRPGVSVIVYEQMCATEKRRLRKRGKLAEPAERVFINDLVCEGCGDCSAKSNCLSVEPLETAFGTKRRINQSSCNKDFSCVTGFCPSFVTVAGGTPRKTRSAARLEDLPVLDKPPAAPPPPIQRTVVAGIGGTGVVTIGALVAMAAHIGGRQAGVMDQVGLAQKGGAVASHITIADRPIAALRIPARGADLILVCDQIVGNGRDIMAAVDPGRTHVLVNSDTPITGDFTQDRNALVDPTLLGRRIEHRVGTGRVAALPFTRLADRLLGDAIGSNLMMVGYAWQRGWIAFDRADFDSAIDLNGTAVAMTRMAFEWGRRLAADADAVMRITGLAGAEPQAETLDRIIARRAEFLATYQNCAYADRFLTKVAAVREAETRISADGALTQAAARSLFKLMAYKDEYEVARLYADGSFAKALTEQFEGDLKLSFHLAPPLLARRDKATGAPRKLRFGGWMMPVFRVLARFRGLRGTPLDPFGRTGERRTERALIREYEQVLDRLLAGLDADRLAEATAIAALPMEIRGFGHVKDRAVAAFRAELAQRMARYEAPPGEAGEDREPRVAQGADSGTQEGHPTIHAREENHGLHNHAGAAR</sequence>
<keyword evidence="6" id="KW-1185">Reference proteome</keyword>
<evidence type="ECO:0000259" key="3">
    <source>
        <dbReference type="Pfam" id="PF01558"/>
    </source>
</evidence>
<feature type="domain" description="Pyruvate/ketoisovalerate oxidoreductase catalytic" evidence="3">
    <location>
        <begin position="716"/>
        <end position="871"/>
    </location>
</feature>
<evidence type="ECO:0000256" key="1">
    <source>
        <dbReference type="ARBA" id="ARBA00023002"/>
    </source>
</evidence>